<feature type="domain" description="4'-phosphopantetheinyl transferase" evidence="2">
    <location>
        <begin position="2"/>
        <end position="92"/>
    </location>
</feature>
<comment type="caution">
    <text evidence="3">The sequence shown here is derived from an EMBL/GenBank/DDBJ whole genome shotgun (WGS) entry which is preliminary data.</text>
</comment>
<reference evidence="3 4" key="1">
    <citation type="submission" date="2018-11" db="EMBL/GenBank/DDBJ databases">
        <title>Aureibaculum marinum gen. nov., sp. nov., a member of the family Flavobacteriaceae isolated from the Bohai Sea.</title>
        <authorList>
            <person name="Ji X."/>
        </authorList>
    </citation>
    <scope>NUCLEOTIDE SEQUENCE [LARGE SCALE GENOMIC DNA]</scope>
    <source>
        <strain evidence="3 4">BH-SD17</strain>
    </source>
</reference>
<accession>A0A3N4NTG1</accession>
<evidence type="ECO:0000256" key="1">
    <source>
        <dbReference type="ARBA" id="ARBA00022679"/>
    </source>
</evidence>
<evidence type="ECO:0000313" key="4">
    <source>
        <dbReference type="Proteomes" id="UP000270856"/>
    </source>
</evidence>
<dbReference type="Pfam" id="PF01648">
    <property type="entry name" value="ACPS"/>
    <property type="match status" value="1"/>
</dbReference>
<dbReference type="SUPFAM" id="SSF56214">
    <property type="entry name" value="4'-phosphopantetheinyl transferase"/>
    <property type="match status" value="1"/>
</dbReference>
<dbReference type="InterPro" id="IPR008278">
    <property type="entry name" value="4-PPantetheinyl_Trfase_dom"/>
</dbReference>
<proteinExistence type="predicted"/>
<organism evidence="3 4">
    <name type="scientific">Aureibaculum marinum</name>
    <dbReference type="NCBI Taxonomy" id="2487930"/>
    <lineage>
        <taxon>Bacteria</taxon>
        <taxon>Pseudomonadati</taxon>
        <taxon>Bacteroidota</taxon>
        <taxon>Flavobacteriia</taxon>
        <taxon>Flavobacteriales</taxon>
        <taxon>Flavobacteriaceae</taxon>
        <taxon>Aureibaculum</taxon>
    </lineage>
</organism>
<keyword evidence="1 3" id="KW-0808">Transferase</keyword>
<dbReference type="Gene3D" id="3.90.470.20">
    <property type="entry name" value="4'-phosphopantetheinyl transferase domain"/>
    <property type="match status" value="1"/>
</dbReference>
<dbReference type="AlphaFoldDB" id="A0A3N4NTG1"/>
<dbReference type="Proteomes" id="UP000270856">
    <property type="component" value="Unassembled WGS sequence"/>
</dbReference>
<sequence>MIGNDVVDLAVAKKQSDWCRIGFLNKIFTKQEQYIINNATDSFKAVWLLWSMKESVYKVYCQQNNTRFFAPKKFVCTINNSQNTVCIDGTTYYVTSKISQKSIHTIASLTKEENITTNIFMLKNNSYTVQHNTVYNQLKSAISNKFNIPFDQLKIEKNNKGIPFVIHPKINSISMSHHGYFGAYAFS</sequence>
<dbReference type="EMBL" id="RPFJ01000003">
    <property type="protein sequence ID" value="RPD99672.1"/>
    <property type="molecule type" value="Genomic_DNA"/>
</dbReference>
<protein>
    <submittedName>
        <fullName evidence="3">4-phosphopantetheinyl transferase family protein</fullName>
    </submittedName>
</protein>
<name>A0A3N4NTG1_9FLAO</name>
<dbReference type="OrthoDB" id="663853at2"/>
<evidence type="ECO:0000259" key="2">
    <source>
        <dbReference type="Pfam" id="PF01648"/>
    </source>
</evidence>
<dbReference type="RefSeq" id="WP_123896637.1">
    <property type="nucleotide sequence ID" value="NZ_RPFJ01000003.1"/>
</dbReference>
<gene>
    <name evidence="3" type="ORF">EGM88_03770</name>
</gene>
<evidence type="ECO:0000313" key="3">
    <source>
        <dbReference type="EMBL" id="RPD99672.1"/>
    </source>
</evidence>
<keyword evidence="4" id="KW-1185">Reference proteome</keyword>
<dbReference type="InterPro" id="IPR037143">
    <property type="entry name" value="4-PPantetheinyl_Trfase_dom_sf"/>
</dbReference>
<dbReference type="GO" id="GO:0008897">
    <property type="term" value="F:holo-[acyl-carrier-protein] synthase activity"/>
    <property type="evidence" value="ECO:0007669"/>
    <property type="project" value="InterPro"/>
</dbReference>
<dbReference type="GO" id="GO:0000287">
    <property type="term" value="F:magnesium ion binding"/>
    <property type="evidence" value="ECO:0007669"/>
    <property type="project" value="InterPro"/>
</dbReference>